<feature type="region of interest" description="Disordered" evidence="2">
    <location>
        <begin position="1"/>
        <end position="114"/>
    </location>
</feature>
<keyword evidence="1" id="KW-0175">Coiled coil</keyword>
<feature type="compositionally biased region" description="Basic residues" evidence="2">
    <location>
        <begin position="62"/>
        <end position="78"/>
    </location>
</feature>
<evidence type="ECO:0000313" key="3">
    <source>
        <dbReference type="EMBL" id="KZV46016.1"/>
    </source>
</evidence>
<feature type="region of interest" description="Disordered" evidence="2">
    <location>
        <begin position="676"/>
        <end position="710"/>
    </location>
</feature>
<organism evidence="3 4">
    <name type="scientific">Dorcoceras hygrometricum</name>
    <dbReference type="NCBI Taxonomy" id="472368"/>
    <lineage>
        <taxon>Eukaryota</taxon>
        <taxon>Viridiplantae</taxon>
        <taxon>Streptophyta</taxon>
        <taxon>Embryophyta</taxon>
        <taxon>Tracheophyta</taxon>
        <taxon>Spermatophyta</taxon>
        <taxon>Magnoliopsida</taxon>
        <taxon>eudicotyledons</taxon>
        <taxon>Gunneridae</taxon>
        <taxon>Pentapetalae</taxon>
        <taxon>asterids</taxon>
        <taxon>lamiids</taxon>
        <taxon>Lamiales</taxon>
        <taxon>Gesneriaceae</taxon>
        <taxon>Didymocarpoideae</taxon>
        <taxon>Trichosporeae</taxon>
        <taxon>Loxocarpinae</taxon>
        <taxon>Dorcoceras</taxon>
    </lineage>
</organism>
<feature type="compositionally biased region" description="Basic residues" evidence="2">
    <location>
        <begin position="737"/>
        <end position="747"/>
    </location>
</feature>
<proteinExistence type="predicted"/>
<feature type="compositionally biased region" description="Low complexity" evidence="2">
    <location>
        <begin position="97"/>
        <end position="107"/>
    </location>
</feature>
<feature type="compositionally biased region" description="Basic and acidic residues" evidence="2">
    <location>
        <begin position="79"/>
        <end position="88"/>
    </location>
</feature>
<keyword evidence="4" id="KW-1185">Reference proteome</keyword>
<feature type="compositionally biased region" description="Basic and acidic residues" evidence="2">
    <location>
        <begin position="19"/>
        <end position="61"/>
    </location>
</feature>
<evidence type="ECO:0000256" key="2">
    <source>
        <dbReference type="SAM" id="MobiDB-lite"/>
    </source>
</evidence>
<dbReference type="AlphaFoldDB" id="A0A2Z7CML2"/>
<reference evidence="3 4" key="1">
    <citation type="journal article" date="2015" name="Proc. Natl. Acad. Sci. U.S.A.">
        <title>The resurrection genome of Boea hygrometrica: A blueprint for survival of dehydration.</title>
        <authorList>
            <person name="Xiao L."/>
            <person name="Yang G."/>
            <person name="Zhang L."/>
            <person name="Yang X."/>
            <person name="Zhao S."/>
            <person name="Ji Z."/>
            <person name="Zhou Q."/>
            <person name="Hu M."/>
            <person name="Wang Y."/>
            <person name="Chen M."/>
            <person name="Xu Y."/>
            <person name="Jin H."/>
            <person name="Xiao X."/>
            <person name="Hu G."/>
            <person name="Bao F."/>
            <person name="Hu Y."/>
            <person name="Wan P."/>
            <person name="Li L."/>
            <person name="Deng X."/>
            <person name="Kuang T."/>
            <person name="Xiang C."/>
            <person name="Zhu J.K."/>
            <person name="Oliver M.J."/>
            <person name="He Y."/>
        </authorList>
    </citation>
    <scope>NUCLEOTIDE SEQUENCE [LARGE SCALE GENOMIC DNA]</scope>
    <source>
        <strain evidence="4">cv. XS01</strain>
    </source>
</reference>
<gene>
    <name evidence="3" type="ORF">F511_31929</name>
</gene>
<evidence type="ECO:0000256" key="1">
    <source>
        <dbReference type="SAM" id="Coils"/>
    </source>
</evidence>
<feature type="coiled-coil region" evidence="1">
    <location>
        <begin position="143"/>
        <end position="216"/>
    </location>
</feature>
<dbReference type="OrthoDB" id="1838786at2759"/>
<dbReference type="EMBL" id="KQ995733">
    <property type="protein sequence ID" value="KZV46016.1"/>
    <property type="molecule type" value="Genomic_DNA"/>
</dbReference>
<feature type="region of interest" description="Disordered" evidence="2">
    <location>
        <begin position="729"/>
        <end position="776"/>
    </location>
</feature>
<dbReference type="Proteomes" id="UP000250235">
    <property type="component" value="Unassembled WGS sequence"/>
</dbReference>
<name>A0A2Z7CML2_9LAMI</name>
<sequence>MCCNHQSLLVDPSEVEEGEISRDDKRIDDRYRIRDDKKGDRYKRDDKKDEKAVDRSKERSKDRRMRTRSDRRTKRKNDRKVLVAEESTKSWADTDSESSSSSSSSSDSEQEEVHCLMADQTSDDEVFDFSNVEFTREDLVSALNDMVKEYRKLSHSFEEIKAENIILKYSSIESSSEELQDIDSLKTELSKLMIENDLLRNESSEIKAEVERLTKEMSSCNQSARALHKLQESQNSVYDRTGLGFNSSESSEGETSTQSQLVYDKFNKMSFVKSNEIYDCYESITFVQQNSPMLNDNGKAGIGFQRPENSKPSWIKNKLDKDKAKAGSKSFVPNQPRPLLTSALSLLFRGNSVAYISATVGRLSVQGTTMLTSASSHIFRGNSVVYKFDFRHSSYSQSISMASAFIANAYQVHFESVLEIPDHEGILNMFRALEASGLRGFLGCESVLYEKELEQFFDTTLVQNGDITGAVSGKFFSVSQSRFAEVFALPTEGLVDFSDVPKNMVFDARSIFSKSDEQVSTHGKKKFMKYEYRLLNDILAKEITVKAGSFDAVTNERFLMMTDIHFGLQVNWSKILFSVLKEMVDKNQKKANGFAAQICVLLKSIPAITMGDAVPFPTLKVLSITIVNYYIAMNHTFDARGQYEEPSMANVAVVKRKSKSKRKLESTDETPVEVISEVAGSKKRPAIEGNEPVIPKKRRTVKSKTSPSKASLDVVPVAQDVVPLQIFEPTPAAKSPAPKRKSRKRRLLLSTGSDDENLDEQEPVKDTTEVTDKETTVKHTDEVDVIIGQVLEETSMLATDETEPGDQRIDETEIGDDFEKLLDESFKDFASRDDEPAIGSTSGMDRGTGTEERVAYEQSLEMVDETGTTVEADGIEQEVAATNTEKSIGNKHSNEEQMSLDDLLMQISEDMMPSSITAAEVTKIRLAESITINEIQEHDCYYANLPGISTHDKGKEPLEEDEPVKGNPARETVELICGDVDFLVQLCDQVMKDVAQQQEHGIEMVQPSSSLSTIDSTAGSGAVLAQFYSMAKSTCWVRPMILIDGIWTPIQGTDYWNNMLSSCSVSGSETVGLSNQLYGLSGHISTVESALRVMVAANRHRE</sequence>
<feature type="compositionally biased region" description="Basic and acidic residues" evidence="2">
    <location>
        <begin position="762"/>
        <end position="776"/>
    </location>
</feature>
<accession>A0A2Z7CML2</accession>
<evidence type="ECO:0000313" key="4">
    <source>
        <dbReference type="Proteomes" id="UP000250235"/>
    </source>
</evidence>
<protein>
    <submittedName>
        <fullName evidence="3">Delphilin-like</fullName>
    </submittedName>
</protein>